<dbReference type="InterPro" id="IPR037523">
    <property type="entry name" value="VOC_core"/>
</dbReference>
<dbReference type="InterPro" id="IPR004360">
    <property type="entry name" value="Glyas_Fos-R_dOase_dom"/>
</dbReference>
<dbReference type="InterPro" id="IPR029068">
    <property type="entry name" value="Glyas_Bleomycin-R_OHBP_Dase"/>
</dbReference>
<protein>
    <submittedName>
        <fullName evidence="2">Catechol 2,3-dioxygenase-like lactoylglutathione lyase family enzyme</fullName>
    </submittedName>
</protein>
<keyword evidence="2" id="KW-0456">Lyase</keyword>
<dbReference type="GO" id="GO:0016829">
    <property type="term" value="F:lyase activity"/>
    <property type="evidence" value="ECO:0007669"/>
    <property type="project" value="UniProtKB-KW"/>
</dbReference>
<gene>
    <name evidence="2" type="ORF">HEB94_009281</name>
</gene>
<keyword evidence="3" id="KW-1185">Reference proteome</keyword>
<dbReference type="PANTHER" id="PTHR36437">
    <property type="entry name" value="GLYOXALASE/BLEOMYCIN RESISTANCE PROTEIN/DIOXYGENASE"/>
    <property type="match status" value="1"/>
</dbReference>
<dbReference type="SUPFAM" id="SSF54593">
    <property type="entry name" value="Glyoxalase/Bleomycin resistance protein/Dihydroxybiphenyl dioxygenase"/>
    <property type="match status" value="1"/>
</dbReference>
<evidence type="ECO:0000313" key="2">
    <source>
        <dbReference type="EMBL" id="MBE1612433.1"/>
    </source>
</evidence>
<name>A0A927N902_9ACTN</name>
<feature type="domain" description="VOC" evidence="1">
    <location>
        <begin position="4"/>
        <end position="135"/>
    </location>
</feature>
<reference evidence="2" key="1">
    <citation type="submission" date="2020-10" db="EMBL/GenBank/DDBJ databases">
        <title>Sequencing the genomes of 1000 actinobacteria strains.</title>
        <authorList>
            <person name="Klenk H.-P."/>
        </authorList>
    </citation>
    <scope>NUCLEOTIDE SEQUENCE</scope>
    <source>
        <strain evidence="2">DSM 45354</strain>
    </source>
</reference>
<dbReference type="EMBL" id="JADBEM010000001">
    <property type="protein sequence ID" value="MBE1612433.1"/>
    <property type="molecule type" value="Genomic_DNA"/>
</dbReference>
<comment type="caution">
    <text evidence="2">The sequence shown here is derived from an EMBL/GenBank/DDBJ whole genome shotgun (WGS) entry which is preliminary data.</text>
</comment>
<dbReference type="AlphaFoldDB" id="A0A927N902"/>
<evidence type="ECO:0000313" key="3">
    <source>
        <dbReference type="Proteomes" id="UP000638648"/>
    </source>
</evidence>
<sequence length="138" mass="15445">MIQRLSHLSVYVLDQDSAYDFYVNKLGMEVRTDATFGEGQRWLTVGPKGQPDLELTLMPASAGPHLPAEKVAAVRELIGSNTFGIGVLETDDIHRDYEDLRAKGVEFVSAPQEQFYGIEALFRDDSGNWFSMTQRTTT</sequence>
<organism evidence="2 3">
    <name type="scientific">Actinopolymorpha pittospori</name>
    <dbReference type="NCBI Taxonomy" id="648752"/>
    <lineage>
        <taxon>Bacteria</taxon>
        <taxon>Bacillati</taxon>
        <taxon>Actinomycetota</taxon>
        <taxon>Actinomycetes</taxon>
        <taxon>Propionibacteriales</taxon>
        <taxon>Actinopolymorphaceae</taxon>
        <taxon>Actinopolymorpha</taxon>
    </lineage>
</organism>
<evidence type="ECO:0000259" key="1">
    <source>
        <dbReference type="PROSITE" id="PS51819"/>
    </source>
</evidence>
<proteinExistence type="predicted"/>
<dbReference type="Gene3D" id="3.10.180.10">
    <property type="entry name" value="2,3-Dihydroxybiphenyl 1,2-Dioxygenase, domain 1"/>
    <property type="match status" value="1"/>
</dbReference>
<dbReference type="PROSITE" id="PS51819">
    <property type="entry name" value="VOC"/>
    <property type="match status" value="1"/>
</dbReference>
<dbReference type="PANTHER" id="PTHR36437:SF2">
    <property type="entry name" value="GLYOXALASE_BLEOMYCIN RESISTANCE PROTEIN_DIOXYGENASE"/>
    <property type="match status" value="1"/>
</dbReference>
<dbReference type="RefSeq" id="WP_192755481.1">
    <property type="nucleotide sequence ID" value="NZ_BAABJL010000194.1"/>
</dbReference>
<dbReference type="Pfam" id="PF00903">
    <property type="entry name" value="Glyoxalase"/>
    <property type="match status" value="1"/>
</dbReference>
<dbReference type="Proteomes" id="UP000638648">
    <property type="component" value="Unassembled WGS sequence"/>
</dbReference>
<accession>A0A927N902</accession>